<reference evidence="2" key="1">
    <citation type="submission" date="2016-07" db="EMBL/GenBank/DDBJ databases">
        <authorList>
            <person name="Florea S."/>
            <person name="Webb J.S."/>
            <person name="Jaromczyk J."/>
            <person name="Schardl C.L."/>
        </authorList>
    </citation>
    <scope>NUCLEOTIDE SEQUENCE [LARGE SCALE GENOMIC DNA]</scope>
    <source>
        <strain evidence="2">MV-1</strain>
    </source>
</reference>
<dbReference type="AlphaFoldDB" id="A0A1E5Q7H0"/>
<keyword evidence="2" id="KW-1185">Reference proteome</keyword>
<dbReference type="EMBL" id="MCGG01000027">
    <property type="protein sequence ID" value="OEJ66930.1"/>
    <property type="molecule type" value="Genomic_DNA"/>
</dbReference>
<name>A0A1E5Q7H0_9PROT</name>
<gene>
    <name evidence="1" type="ORF">BEN30_11080</name>
</gene>
<evidence type="ECO:0000313" key="2">
    <source>
        <dbReference type="Proteomes" id="UP000095347"/>
    </source>
</evidence>
<evidence type="ECO:0000313" key="1">
    <source>
        <dbReference type="EMBL" id="OEJ66930.1"/>
    </source>
</evidence>
<sequence>MHAMTPILVVPVAKNSPLVCQRAPRVSEALLRYFMQNPAPVDKTRRLDVDSLTKQSVAMAAFVNTSIGIDAVSNVYVIEGNKALTTGVAARLPFSNTTACGTVLNEYEKQVQEMLKN</sequence>
<organism evidence="1 2">
    <name type="scientific">Magnetovibrio blakemorei</name>
    <dbReference type="NCBI Taxonomy" id="28181"/>
    <lineage>
        <taxon>Bacteria</taxon>
        <taxon>Pseudomonadati</taxon>
        <taxon>Pseudomonadota</taxon>
        <taxon>Alphaproteobacteria</taxon>
        <taxon>Rhodospirillales</taxon>
        <taxon>Magnetovibrionaceae</taxon>
        <taxon>Magnetovibrio</taxon>
    </lineage>
</organism>
<protein>
    <submittedName>
        <fullName evidence="1">Uncharacterized protein</fullName>
    </submittedName>
</protein>
<comment type="caution">
    <text evidence="1">The sequence shown here is derived from an EMBL/GenBank/DDBJ whole genome shotgun (WGS) entry which is preliminary data.</text>
</comment>
<accession>A0A1E5Q7H0</accession>
<proteinExistence type="predicted"/>
<dbReference type="Proteomes" id="UP000095347">
    <property type="component" value="Unassembled WGS sequence"/>
</dbReference>